<dbReference type="PANTHER" id="PTHR34477:SF5">
    <property type="entry name" value="BSL5627 PROTEIN"/>
    <property type="match status" value="1"/>
</dbReference>
<dbReference type="PROSITE" id="PS50164">
    <property type="entry name" value="GIY_YIG"/>
    <property type="match status" value="1"/>
</dbReference>
<evidence type="ECO:0000313" key="4">
    <source>
        <dbReference type="Proteomes" id="UP001597480"/>
    </source>
</evidence>
<dbReference type="InterPro" id="IPR050190">
    <property type="entry name" value="UPF0213_domain"/>
</dbReference>
<protein>
    <submittedName>
        <fullName evidence="3">GIY-YIG nuclease family protein</fullName>
    </submittedName>
</protein>
<dbReference type="PANTHER" id="PTHR34477">
    <property type="entry name" value="UPF0213 PROTEIN YHBQ"/>
    <property type="match status" value="1"/>
</dbReference>
<gene>
    <name evidence="3" type="ORF">ACFSR3_08115</name>
</gene>
<name>A0ABW5NVB2_9FLAO</name>
<sequence length="99" mass="11788">MKSGFVYILTNNTNTTLYVGVTSELYERVKQHKQKFYPKCFTAKYNLHKLVYFEQYQMIGDAIGREKQLKAGSRKKKIELIESINSEWKDLYFESLDIF</sequence>
<evidence type="ECO:0000256" key="1">
    <source>
        <dbReference type="ARBA" id="ARBA00007435"/>
    </source>
</evidence>
<keyword evidence="4" id="KW-1185">Reference proteome</keyword>
<evidence type="ECO:0000313" key="3">
    <source>
        <dbReference type="EMBL" id="MFD2602018.1"/>
    </source>
</evidence>
<dbReference type="InterPro" id="IPR035901">
    <property type="entry name" value="GIY-YIG_endonuc_sf"/>
</dbReference>
<reference evidence="4" key="1">
    <citation type="journal article" date="2019" name="Int. J. Syst. Evol. Microbiol.">
        <title>The Global Catalogue of Microorganisms (GCM) 10K type strain sequencing project: providing services to taxonomists for standard genome sequencing and annotation.</title>
        <authorList>
            <consortium name="The Broad Institute Genomics Platform"/>
            <consortium name="The Broad Institute Genome Sequencing Center for Infectious Disease"/>
            <person name="Wu L."/>
            <person name="Ma J."/>
        </authorList>
    </citation>
    <scope>NUCLEOTIDE SEQUENCE [LARGE SCALE GENOMIC DNA]</scope>
    <source>
        <strain evidence="4">KCTC 42107</strain>
    </source>
</reference>
<dbReference type="CDD" id="cd10448">
    <property type="entry name" value="GIY-YIG_unchar_3"/>
    <property type="match status" value="1"/>
</dbReference>
<evidence type="ECO:0000259" key="2">
    <source>
        <dbReference type="PROSITE" id="PS50164"/>
    </source>
</evidence>
<dbReference type="EMBL" id="JBHUMD010000008">
    <property type="protein sequence ID" value="MFD2602018.1"/>
    <property type="molecule type" value="Genomic_DNA"/>
</dbReference>
<dbReference type="Gene3D" id="3.40.1440.10">
    <property type="entry name" value="GIY-YIG endonuclease"/>
    <property type="match status" value="1"/>
</dbReference>
<dbReference type="SUPFAM" id="SSF82771">
    <property type="entry name" value="GIY-YIG endonuclease"/>
    <property type="match status" value="1"/>
</dbReference>
<proteinExistence type="inferred from homology"/>
<dbReference type="Pfam" id="PF01541">
    <property type="entry name" value="GIY-YIG"/>
    <property type="match status" value="1"/>
</dbReference>
<feature type="domain" description="GIY-YIG" evidence="2">
    <location>
        <begin position="2"/>
        <end position="79"/>
    </location>
</feature>
<dbReference type="Proteomes" id="UP001597480">
    <property type="component" value="Unassembled WGS sequence"/>
</dbReference>
<dbReference type="RefSeq" id="WP_114758947.1">
    <property type="nucleotide sequence ID" value="NZ_JBHUMD010000008.1"/>
</dbReference>
<comment type="similarity">
    <text evidence="1">Belongs to the UPF0213 family.</text>
</comment>
<accession>A0ABW5NVB2</accession>
<dbReference type="InterPro" id="IPR000305">
    <property type="entry name" value="GIY-YIG_endonuc"/>
</dbReference>
<organism evidence="3 4">
    <name type="scientific">Flavobacterium suzhouense</name>
    <dbReference type="NCBI Taxonomy" id="1529638"/>
    <lineage>
        <taxon>Bacteria</taxon>
        <taxon>Pseudomonadati</taxon>
        <taxon>Bacteroidota</taxon>
        <taxon>Flavobacteriia</taxon>
        <taxon>Flavobacteriales</taxon>
        <taxon>Flavobacteriaceae</taxon>
        <taxon>Flavobacterium</taxon>
    </lineage>
</organism>
<comment type="caution">
    <text evidence="3">The sequence shown here is derived from an EMBL/GenBank/DDBJ whole genome shotgun (WGS) entry which is preliminary data.</text>
</comment>